<evidence type="ECO:0000259" key="6">
    <source>
        <dbReference type="PROSITE" id="PS51296"/>
    </source>
</evidence>
<keyword evidence="2" id="KW-0479">Metal-binding</keyword>
<organism evidence="7 8">
    <name type="scientific">Rhizobium gallicum bv. gallicum R602sp</name>
    <dbReference type="NCBI Taxonomy" id="1041138"/>
    <lineage>
        <taxon>Bacteria</taxon>
        <taxon>Pseudomonadati</taxon>
        <taxon>Pseudomonadota</taxon>
        <taxon>Alphaproteobacteria</taxon>
        <taxon>Hyphomicrobiales</taxon>
        <taxon>Rhizobiaceae</taxon>
        <taxon>Rhizobium/Agrobacterium group</taxon>
        <taxon>Rhizobium</taxon>
    </lineage>
</organism>
<evidence type="ECO:0000256" key="2">
    <source>
        <dbReference type="ARBA" id="ARBA00022723"/>
    </source>
</evidence>
<dbReference type="InterPro" id="IPR036922">
    <property type="entry name" value="Rieske_2Fe-2S_sf"/>
</dbReference>
<evidence type="ECO:0000256" key="3">
    <source>
        <dbReference type="ARBA" id="ARBA00023002"/>
    </source>
</evidence>
<dbReference type="KEGG" id="rga:RGR602_PC00662"/>
<keyword evidence="8" id="KW-1185">Reference proteome</keyword>
<dbReference type="PANTHER" id="PTHR21266:SF60">
    <property type="entry name" value="3-KETOSTEROID-9-ALPHA-MONOOXYGENASE, OXYGENASE COMPONENT"/>
    <property type="match status" value="1"/>
</dbReference>
<dbReference type="HOGENOM" id="CLU_107182_0_0_5"/>
<dbReference type="Gene3D" id="2.102.10.10">
    <property type="entry name" value="Rieske [2Fe-2S] iron-sulphur domain"/>
    <property type="match status" value="1"/>
</dbReference>
<dbReference type="AlphaFoldDB" id="A0A0B4XD28"/>
<keyword evidence="3" id="KW-0560">Oxidoreductase</keyword>
<evidence type="ECO:0000256" key="4">
    <source>
        <dbReference type="ARBA" id="ARBA00023004"/>
    </source>
</evidence>
<dbReference type="GO" id="GO:0016491">
    <property type="term" value="F:oxidoreductase activity"/>
    <property type="evidence" value="ECO:0007669"/>
    <property type="project" value="UniProtKB-KW"/>
</dbReference>
<dbReference type="EMBL" id="CP006880">
    <property type="protein sequence ID" value="AJD44700.1"/>
    <property type="molecule type" value="Genomic_DNA"/>
</dbReference>
<evidence type="ECO:0000256" key="5">
    <source>
        <dbReference type="ARBA" id="ARBA00023014"/>
    </source>
</evidence>
<dbReference type="GO" id="GO:0005506">
    <property type="term" value="F:iron ion binding"/>
    <property type="evidence" value="ECO:0007669"/>
    <property type="project" value="InterPro"/>
</dbReference>
<keyword evidence="5" id="KW-0411">Iron-sulfur</keyword>
<dbReference type="Proteomes" id="UP000031368">
    <property type="component" value="Plasmid pRgalR602c"/>
</dbReference>
<dbReference type="RefSeq" id="WP_040115009.1">
    <property type="nucleotide sequence ID" value="NZ_CP006880.1"/>
</dbReference>
<gene>
    <name evidence="7" type="ORF">RGR602_PC00662</name>
</gene>
<reference evidence="7 8" key="1">
    <citation type="submission" date="2013-11" db="EMBL/GenBank/DDBJ databases">
        <title>Complete genome sequence of Rhizobium gallicum bv. gallicum R602.</title>
        <authorList>
            <person name="Bustos P."/>
            <person name="Santamaria R.I."/>
            <person name="Lozano L."/>
            <person name="Acosta J.L."/>
            <person name="Ormeno-Orrillo E."/>
            <person name="Rogel M.A."/>
            <person name="Romero D."/>
            <person name="Cevallos M.A."/>
            <person name="Martinez-Romero E."/>
            <person name="Gonzalez V."/>
        </authorList>
    </citation>
    <scope>NUCLEOTIDE SEQUENCE [LARGE SCALE GENOMIC DNA]</scope>
    <source>
        <strain evidence="7 8">R602</strain>
        <plasmid evidence="7 8">pRgalR602c</plasmid>
    </source>
</reference>
<dbReference type="InterPro" id="IPR017941">
    <property type="entry name" value="Rieske_2Fe-2S"/>
</dbReference>
<dbReference type="GO" id="GO:0051537">
    <property type="term" value="F:2 iron, 2 sulfur cluster binding"/>
    <property type="evidence" value="ECO:0007669"/>
    <property type="project" value="UniProtKB-KW"/>
</dbReference>
<evidence type="ECO:0000256" key="1">
    <source>
        <dbReference type="ARBA" id="ARBA00022714"/>
    </source>
</evidence>
<keyword evidence="7" id="KW-0614">Plasmid</keyword>
<accession>A0A0B4XD28</accession>
<protein>
    <submittedName>
        <fullName evidence="7">Rieske (2Fe-2S) domain-containing protein</fullName>
    </submittedName>
</protein>
<dbReference type="SUPFAM" id="SSF50022">
    <property type="entry name" value="ISP domain"/>
    <property type="match status" value="1"/>
</dbReference>
<dbReference type="PANTHER" id="PTHR21266">
    <property type="entry name" value="IRON-SULFUR DOMAIN CONTAINING PROTEIN"/>
    <property type="match status" value="1"/>
</dbReference>
<evidence type="ECO:0000313" key="8">
    <source>
        <dbReference type="Proteomes" id="UP000031368"/>
    </source>
</evidence>
<dbReference type="Pfam" id="PF00355">
    <property type="entry name" value="Rieske"/>
    <property type="match status" value="1"/>
</dbReference>
<evidence type="ECO:0000313" key="7">
    <source>
        <dbReference type="EMBL" id="AJD44700.1"/>
    </source>
</evidence>
<feature type="domain" description="Rieske" evidence="6">
    <location>
        <begin position="9"/>
        <end position="113"/>
    </location>
</feature>
<geneLocation type="plasmid" evidence="7 8">
    <name>pRgalR602c</name>
</geneLocation>
<dbReference type="InterPro" id="IPR050584">
    <property type="entry name" value="Cholesterol_7-desaturase"/>
</dbReference>
<name>A0A0B4XD28_9HYPH</name>
<dbReference type="InterPro" id="IPR015881">
    <property type="entry name" value="ARHD_Rieske_2Fe_2S"/>
</dbReference>
<proteinExistence type="predicted"/>
<sequence length="217" mass="23133">MLPDTTGSWTPVALSADLPAGTVVPARTPAGPIALWRSQSGHVTASADRCPHRGMRLSHGFVRGEALSCIYHGWSYSRIGTCLRIPAHPGLTPPETIRLETQQVEESDGVIWVAAEQLMAGPPRLEGLVPLRSLVADASTEAVEAAANAKAGPEGLVWHAQNSQTIRLLLVPQDNGQTLIHVLLDDDSCLAARIAASRACETLRRMAEELQTKGKAS</sequence>
<keyword evidence="1" id="KW-0001">2Fe-2S</keyword>
<dbReference type="PROSITE" id="PS51296">
    <property type="entry name" value="RIESKE"/>
    <property type="match status" value="1"/>
</dbReference>
<dbReference type="PROSITE" id="PS00570">
    <property type="entry name" value="RING_HYDROXYL_ALPHA"/>
    <property type="match status" value="1"/>
</dbReference>
<keyword evidence="4" id="KW-0408">Iron</keyword>